<dbReference type="AlphaFoldDB" id="A0A7J0H5W6"/>
<evidence type="ECO:0000313" key="2">
    <source>
        <dbReference type="Proteomes" id="UP000585474"/>
    </source>
</evidence>
<organism evidence="1 2">
    <name type="scientific">Actinidia rufa</name>
    <dbReference type="NCBI Taxonomy" id="165716"/>
    <lineage>
        <taxon>Eukaryota</taxon>
        <taxon>Viridiplantae</taxon>
        <taxon>Streptophyta</taxon>
        <taxon>Embryophyta</taxon>
        <taxon>Tracheophyta</taxon>
        <taxon>Spermatophyta</taxon>
        <taxon>Magnoliopsida</taxon>
        <taxon>eudicotyledons</taxon>
        <taxon>Gunneridae</taxon>
        <taxon>Pentapetalae</taxon>
        <taxon>asterids</taxon>
        <taxon>Ericales</taxon>
        <taxon>Actinidiaceae</taxon>
        <taxon>Actinidia</taxon>
    </lineage>
</organism>
<dbReference type="Proteomes" id="UP000585474">
    <property type="component" value="Unassembled WGS sequence"/>
</dbReference>
<sequence length="234" mass="26658">MIGASPPLVALLRVSSHGFGLSEVRFVLDLGEEFIDWFLKNHIDSLPHPVLVNNRVLLTLFERALTPVPKIGWRVECQVLPESLPKSQPELVAHHCQLLEALLDLVVDSLLNHFNPRLPRLDESTPHIRAFIWFQKAIICLTWLKCDLKSDFPPYNVNLGGVNFSSGSDNLARCRCPLIIEPGAQVDMVLALLSILTFPRWECRFSNPVFKLFCFCHWDQFHQPVVSQELCHFG</sequence>
<evidence type="ECO:0000313" key="1">
    <source>
        <dbReference type="EMBL" id="GFZ18449.1"/>
    </source>
</evidence>
<comment type="caution">
    <text evidence="1">The sequence shown here is derived from an EMBL/GenBank/DDBJ whole genome shotgun (WGS) entry which is preliminary data.</text>
</comment>
<accession>A0A7J0H5W6</accession>
<dbReference type="EMBL" id="BJWL01000027">
    <property type="protein sequence ID" value="GFZ18449.1"/>
    <property type="molecule type" value="Genomic_DNA"/>
</dbReference>
<protein>
    <submittedName>
        <fullName evidence="1">Uncharacterized protein</fullName>
    </submittedName>
</protein>
<reference evidence="1 2" key="1">
    <citation type="submission" date="2019-07" db="EMBL/GenBank/DDBJ databases">
        <title>De Novo Assembly of kiwifruit Actinidia rufa.</title>
        <authorList>
            <person name="Sugita-Konishi S."/>
            <person name="Sato K."/>
            <person name="Mori E."/>
            <person name="Abe Y."/>
            <person name="Kisaki G."/>
            <person name="Hamano K."/>
            <person name="Suezawa K."/>
            <person name="Otani M."/>
            <person name="Fukuda T."/>
            <person name="Manabe T."/>
            <person name="Gomi K."/>
            <person name="Tabuchi M."/>
            <person name="Akimitsu K."/>
            <person name="Kataoka I."/>
        </authorList>
    </citation>
    <scope>NUCLEOTIDE SEQUENCE [LARGE SCALE GENOMIC DNA]</scope>
    <source>
        <strain evidence="2">cv. Fuchu</strain>
    </source>
</reference>
<name>A0A7J0H5W6_9ERIC</name>
<keyword evidence="2" id="KW-1185">Reference proteome</keyword>
<gene>
    <name evidence="1" type="ORF">Acr_27g0001880</name>
</gene>
<proteinExistence type="predicted"/>